<reference evidence="4" key="1">
    <citation type="journal article" date="2019" name="Int. J. Syst. Evol. Microbiol.">
        <title>The Global Catalogue of Microorganisms (GCM) 10K type strain sequencing project: providing services to taxonomists for standard genome sequencing and annotation.</title>
        <authorList>
            <consortium name="The Broad Institute Genomics Platform"/>
            <consortium name="The Broad Institute Genome Sequencing Center for Infectious Disease"/>
            <person name="Wu L."/>
            <person name="Ma J."/>
        </authorList>
    </citation>
    <scope>NUCLEOTIDE SEQUENCE [LARGE SCALE GENOMIC DNA]</scope>
    <source>
        <strain evidence="4">JCM 18123</strain>
    </source>
</reference>
<keyword evidence="3" id="KW-0503">Monooxygenase</keyword>
<organism evidence="3 4">
    <name type="scientific">Streptomonospora halophila</name>
    <dbReference type="NCBI Taxonomy" id="427369"/>
    <lineage>
        <taxon>Bacteria</taxon>
        <taxon>Bacillati</taxon>
        <taxon>Actinomycetota</taxon>
        <taxon>Actinomycetes</taxon>
        <taxon>Streptosporangiales</taxon>
        <taxon>Nocardiopsidaceae</taxon>
        <taxon>Streptomonospora</taxon>
    </lineage>
</organism>
<evidence type="ECO:0000259" key="2">
    <source>
        <dbReference type="Pfam" id="PF03067"/>
    </source>
</evidence>
<dbReference type="InterPro" id="IPR014756">
    <property type="entry name" value="Ig_E-set"/>
</dbReference>
<dbReference type="Gene3D" id="2.70.50.50">
    <property type="entry name" value="chitin-binding protein cbp21"/>
    <property type="match status" value="1"/>
</dbReference>
<evidence type="ECO:0000313" key="4">
    <source>
        <dbReference type="Proteomes" id="UP001499993"/>
    </source>
</evidence>
<evidence type="ECO:0000256" key="1">
    <source>
        <dbReference type="ARBA" id="ARBA00022729"/>
    </source>
</evidence>
<dbReference type="RefSeq" id="WP_344142173.1">
    <property type="nucleotide sequence ID" value="NZ_BAABIK010000011.1"/>
</dbReference>
<accession>A0ABP9GGI3</accession>
<comment type="caution">
    <text evidence="3">The sequence shown here is derived from an EMBL/GenBank/DDBJ whole genome shotgun (WGS) entry which is preliminary data.</text>
</comment>
<sequence>MSAQSPSPARPPRPSSPVRTALRRTLVIGAVVPLALTTLFTGSAFAHGSTVDPASRNYGCWERWGDDFQNPDMATEDPMCWQAWQADSTAMWNWNGLYRENVGGDHRGAIPDGQLCSAGRTGGDRYAALDEPGPWHTTPVQNDFTVTVHDQALHGADYIRVFVTEQGFDPTTQRPAWDDLELLADTGTIPPGEGSPSDGESLNGVSIDIDVSAPGRTGHHIVYMIWQASHYDQVFYACSDVSFPQA</sequence>
<keyword evidence="4" id="KW-1185">Reference proteome</keyword>
<name>A0ABP9GGI3_9ACTN</name>
<evidence type="ECO:0000313" key="3">
    <source>
        <dbReference type="EMBL" id="GAA4940587.1"/>
    </source>
</evidence>
<dbReference type="InterPro" id="IPR004302">
    <property type="entry name" value="Cellulose/chitin-bd_N"/>
</dbReference>
<dbReference type="Pfam" id="PF03067">
    <property type="entry name" value="LPMO_10"/>
    <property type="match status" value="1"/>
</dbReference>
<dbReference type="CDD" id="cd21177">
    <property type="entry name" value="LPMO_AA10"/>
    <property type="match status" value="1"/>
</dbReference>
<feature type="domain" description="Chitin-binding type-4" evidence="2">
    <location>
        <begin position="47"/>
        <end position="241"/>
    </location>
</feature>
<dbReference type="Proteomes" id="UP001499993">
    <property type="component" value="Unassembled WGS sequence"/>
</dbReference>
<dbReference type="PANTHER" id="PTHR34823">
    <property type="entry name" value="GLCNAC-BINDING PROTEIN A"/>
    <property type="match status" value="1"/>
</dbReference>
<dbReference type="EMBL" id="BAABIK010000011">
    <property type="protein sequence ID" value="GAA4940587.1"/>
    <property type="molecule type" value="Genomic_DNA"/>
</dbReference>
<gene>
    <name evidence="3" type="ORF">GCM10023224_22870</name>
</gene>
<dbReference type="InterPro" id="IPR051024">
    <property type="entry name" value="GlcNAc_Chitin_IntDeg"/>
</dbReference>
<dbReference type="SUPFAM" id="SSF81296">
    <property type="entry name" value="E set domains"/>
    <property type="match status" value="1"/>
</dbReference>
<keyword evidence="1" id="KW-0732">Signal</keyword>
<dbReference type="PANTHER" id="PTHR34823:SF1">
    <property type="entry name" value="CHITIN-BINDING TYPE-4 DOMAIN-CONTAINING PROTEIN"/>
    <property type="match status" value="1"/>
</dbReference>
<proteinExistence type="predicted"/>
<protein>
    <submittedName>
        <fullName evidence="3">Lytic polysaccharide monooxygenase</fullName>
    </submittedName>
</protein>
<keyword evidence="3" id="KW-0560">Oxidoreductase</keyword>
<dbReference type="GO" id="GO:0004497">
    <property type="term" value="F:monooxygenase activity"/>
    <property type="evidence" value="ECO:0007669"/>
    <property type="project" value="UniProtKB-KW"/>
</dbReference>